<evidence type="ECO:0000313" key="3">
    <source>
        <dbReference type="Proteomes" id="UP001205105"/>
    </source>
</evidence>
<dbReference type="SUPFAM" id="SSF52058">
    <property type="entry name" value="L domain-like"/>
    <property type="match status" value="1"/>
</dbReference>
<organism evidence="2 3">
    <name type="scientific">Chlorella ohadii</name>
    <dbReference type="NCBI Taxonomy" id="2649997"/>
    <lineage>
        <taxon>Eukaryota</taxon>
        <taxon>Viridiplantae</taxon>
        <taxon>Chlorophyta</taxon>
        <taxon>core chlorophytes</taxon>
        <taxon>Trebouxiophyceae</taxon>
        <taxon>Chlorellales</taxon>
        <taxon>Chlorellaceae</taxon>
        <taxon>Chlorella clade</taxon>
        <taxon>Chlorella</taxon>
    </lineage>
</organism>
<reference evidence="2" key="1">
    <citation type="submission" date="2020-11" db="EMBL/GenBank/DDBJ databases">
        <title>Chlorella ohadii genome sequencing and assembly.</title>
        <authorList>
            <person name="Murik O."/>
            <person name="Treves H."/>
            <person name="Kedem I."/>
            <person name="Shotland Y."/>
            <person name="Kaplan A."/>
        </authorList>
    </citation>
    <scope>NUCLEOTIDE SEQUENCE</scope>
    <source>
        <strain evidence="2">1</strain>
    </source>
</reference>
<comment type="subcellular location">
    <subcellularLocation>
        <location evidence="1">Cytoplasm</location>
        <location evidence="1">Cytoskeleton</location>
        <location evidence="1">Cilium axoneme</location>
    </subcellularLocation>
</comment>
<protein>
    <recommendedName>
        <fullName evidence="4">Leucine-rich repeat domain-containing protein</fullName>
    </recommendedName>
</protein>
<dbReference type="EMBL" id="JADXDR010000060">
    <property type="protein sequence ID" value="KAI7841744.1"/>
    <property type="molecule type" value="Genomic_DNA"/>
</dbReference>
<dbReference type="Proteomes" id="UP001205105">
    <property type="component" value="Unassembled WGS sequence"/>
</dbReference>
<comment type="caution">
    <text evidence="2">The sequence shown here is derived from an EMBL/GenBank/DDBJ whole genome shotgun (WGS) entry which is preliminary data.</text>
</comment>
<accession>A0AAD5H2G5</accession>
<name>A0AAD5H2G5_9CHLO</name>
<evidence type="ECO:0008006" key="4">
    <source>
        <dbReference type="Google" id="ProtNLM"/>
    </source>
</evidence>
<keyword evidence="3" id="KW-1185">Reference proteome</keyword>
<sequence length="144" mass="15517">MCFLTEVPAAVAALTALTLLQLGFNQLTGGFDHLRPPAQLQVLWLHANDLAEVPPVVAALTALQHLSLGNPQSGWQHLRPLAQLQSLDEFSGLYIDTPKSHLLLASEAAANLHPDAVQRMLAEPNGELPYLLDLLAARGLPRPV</sequence>
<gene>
    <name evidence="2" type="ORF">COHA_004610</name>
</gene>
<dbReference type="GO" id="GO:0005930">
    <property type="term" value="C:axoneme"/>
    <property type="evidence" value="ECO:0007669"/>
    <property type="project" value="UniProtKB-SubCell"/>
</dbReference>
<dbReference type="Gene3D" id="3.80.10.10">
    <property type="entry name" value="Ribonuclease Inhibitor"/>
    <property type="match status" value="1"/>
</dbReference>
<proteinExistence type="predicted"/>
<evidence type="ECO:0000313" key="2">
    <source>
        <dbReference type="EMBL" id="KAI7841744.1"/>
    </source>
</evidence>
<dbReference type="AlphaFoldDB" id="A0AAD5H2G5"/>
<dbReference type="InterPro" id="IPR032675">
    <property type="entry name" value="LRR_dom_sf"/>
</dbReference>
<evidence type="ECO:0000256" key="1">
    <source>
        <dbReference type="ARBA" id="ARBA00004430"/>
    </source>
</evidence>